<evidence type="ECO:0000313" key="2">
    <source>
        <dbReference type="Proteomes" id="UP001595530"/>
    </source>
</evidence>
<keyword evidence="2" id="KW-1185">Reference proteome</keyword>
<gene>
    <name evidence="1" type="ORF">ACFOFO_01645</name>
</gene>
<dbReference type="PANTHER" id="PTHR47691">
    <property type="entry name" value="REGULATOR-RELATED"/>
    <property type="match status" value="1"/>
</dbReference>
<dbReference type="RefSeq" id="WP_390330651.1">
    <property type="nucleotide sequence ID" value="NZ_JBHRTP010000004.1"/>
</dbReference>
<accession>A0ABV7EY21</accession>
<dbReference type="Proteomes" id="UP001595530">
    <property type="component" value="Unassembled WGS sequence"/>
</dbReference>
<reference evidence="2" key="1">
    <citation type="journal article" date="2019" name="Int. J. Syst. Evol. Microbiol.">
        <title>The Global Catalogue of Microorganisms (GCM) 10K type strain sequencing project: providing services to taxonomists for standard genome sequencing and annotation.</title>
        <authorList>
            <consortium name="The Broad Institute Genomics Platform"/>
            <consortium name="The Broad Institute Genome Sequencing Center for Infectious Disease"/>
            <person name="Wu L."/>
            <person name="Ma J."/>
        </authorList>
    </citation>
    <scope>NUCLEOTIDE SEQUENCE [LARGE SCALE GENOMIC DNA]</scope>
    <source>
        <strain evidence="2">KCTC 42986</strain>
    </source>
</reference>
<name>A0ABV7EY21_9BURK</name>
<evidence type="ECO:0000313" key="1">
    <source>
        <dbReference type="EMBL" id="MFC3106675.1"/>
    </source>
</evidence>
<comment type="caution">
    <text evidence="1">The sequence shown here is derived from an EMBL/GenBank/DDBJ whole genome shotgun (WGS) entry which is preliminary data.</text>
</comment>
<dbReference type="PANTHER" id="PTHR47691:SF3">
    <property type="entry name" value="HTH-TYPE TRANSCRIPTIONAL REGULATOR RV0890C-RELATED"/>
    <property type="match status" value="1"/>
</dbReference>
<dbReference type="EMBL" id="JBHRTP010000004">
    <property type="protein sequence ID" value="MFC3106675.1"/>
    <property type="molecule type" value="Genomic_DNA"/>
</dbReference>
<proteinExistence type="predicted"/>
<protein>
    <submittedName>
        <fullName evidence="1">Uncharacterized protein</fullName>
    </submittedName>
</protein>
<sequence>MAINEALAQSKRNDELWCMPELLRVKAELLLLEADSNGVSAAENHFQKSFALARQQGALSWELRTATSLARLQKKQRREEQAQKLLAATYARFTEGFGTADVRAAKLLLGELNQERFLP</sequence>
<organism evidence="1 2">
    <name type="scientific">Undibacterium arcticum</name>
    <dbReference type="NCBI Taxonomy" id="1762892"/>
    <lineage>
        <taxon>Bacteria</taxon>
        <taxon>Pseudomonadati</taxon>
        <taxon>Pseudomonadota</taxon>
        <taxon>Betaproteobacteria</taxon>
        <taxon>Burkholderiales</taxon>
        <taxon>Oxalobacteraceae</taxon>
        <taxon>Undibacterium</taxon>
    </lineage>
</organism>